<evidence type="ECO:0000256" key="2">
    <source>
        <dbReference type="SAM" id="SignalP"/>
    </source>
</evidence>
<keyword evidence="4" id="KW-1185">Reference proteome</keyword>
<name>A0A5C5XYQ6_9BACT</name>
<dbReference type="EMBL" id="SJPO01000012">
    <property type="protein sequence ID" value="TWT67669.1"/>
    <property type="molecule type" value="Genomic_DNA"/>
</dbReference>
<keyword evidence="2" id="KW-0732">Signal</keyword>
<gene>
    <name evidence="3" type="ORF">Pla123a_42250</name>
</gene>
<comment type="caution">
    <text evidence="3">The sequence shown here is derived from an EMBL/GenBank/DDBJ whole genome shotgun (WGS) entry which is preliminary data.</text>
</comment>
<feature type="region of interest" description="Disordered" evidence="1">
    <location>
        <begin position="44"/>
        <end position="70"/>
    </location>
</feature>
<feature type="chain" id="PRO_5023115280" description="Inverse autotransporter beta-domain domain-containing protein" evidence="2">
    <location>
        <begin position="24"/>
        <end position="1491"/>
    </location>
</feature>
<proteinExistence type="predicted"/>
<organism evidence="3 4">
    <name type="scientific">Posidoniimonas polymericola</name>
    <dbReference type="NCBI Taxonomy" id="2528002"/>
    <lineage>
        <taxon>Bacteria</taxon>
        <taxon>Pseudomonadati</taxon>
        <taxon>Planctomycetota</taxon>
        <taxon>Planctomycetia</taxon>
        <taxon>Pirellulales</taxon>
        <taxon>Lacipirellulaceae</taxon>
        <taxon>Posidoniimonas</taxon>
    </lineage>
</organism>
<accession>A0A5C5XYQ6</accession>
<protein>
    <recommendedName>
        <fullName evidence="5">Inverse autotransporter beta-domain domain-containing protein</fullName>
    </recommendedName>
</protein>
<dbReference type="InterPro" id="IPR038177">
    <property type="entry name" value="IAT_beta_sf"/>
</dbReference>
<sequence length="1491" mass="149793" precursor="true">MPVCRSLAALALASCLCSSMALAQEGSSDGKLKLPVDLFGTGDTGSNSSVSSTASTTTTTRSGVTGAELPAAAPYPGSSASYSGGGMSYSQSLGTHLRAAYNTQSYGQAAGNLDLGTMLMHQDGDRALFLDGQITLNDETGPGFNLGVGARALVDTEFPMLGESQKILGVSLWADGSSTINDNFFPQIGLSGELLGDQWDFRANASFVLEDQTAFGDTVVGNGGVTYIGNALSAASLTGRDNAMHLTELEAARRIANREFWAFAGGYGLYGQDGVDTAGYSLGIRGYATPDLALQLKVTDDDLFATNTVFSITWFIGRTRTDTPFRCDLTDRLREPVRRNDYVAVYNDTISGAAEPLTFDLDGDGTTQEIRVVHVDSSAAAGGDGTFENPLQSLDDINANSQEFDIVLVHANSAFTNQTAVLQGNQRLLGEGNDIAFTTSTDQFGTLTLPETFDGASSATAPIITNTTADGVILAADNEVANLTITGAPTAIDGLTNGSGGANLHDLAINGNGTTTVGISLSPIETLDAGQTTIAMNATLDNITFDGVSGNDIAIDATAVADPTAANVTLQEAIAISNITSTNGGAASLAVFGTHDGGELTVDNYNWDGGTTGLIGMSFDSTGGTVDVRNSTLTGGAATAVGFDINQNTGTVAIGASTSVTNINGVAANIIDAEGAVDFAATVSNTTVDGGTVRIERNTGLVTVNGDITTEGVTSLEIIDAGANVTASRNITRNGTAGIAVAISDTNSADDDPNDGIQIQFTTPSSLIDSNDGSMAVAISGGDDEITFLSAIEDTGGIVVQDRTGGLVDFGGGVTTTTGANNAVTLMDNDDDSVVSFMDLDITTGTGRGFFANRGEVNVTGTSTIETTGASSGGLVLQATAANPITSTSGITFASIDTGNGSTDAVVLENVEGNVTVNGGTLNTAANAALQVTNATGVTLNDVELNGGGGVAATATYTNDTSNSLSLNTVEMNDGSLTATANTTAGGATTTVGMSSVTGAGAVALTNDGVGDLNASMTTVTGTTGAATSLDVNGAGDGSLLMTSVNTNGGTVSATSSVASSGDLDLTMLNSGTTNEFGAITVNDQGSGDVSASLSNVETNSTLDFDAAAGGTASLTVSGGAYNGAVTADATNGGTFTATINGGADLASTLDVNAGNTGVAIVSVGGASTIDGAVNLTASNTGTATITVNGGTVIDDLLNVTTSNTGTSTVNVNGAGTTVNGATTINANTVGTANVNLGGTFGDQVAVNANNSEDFNFDMSTATVTAGAAASALDLTIADTVNNATVDFQSNTLDSAINLTADNSQSFDLRVRATDITTGSNHVAFNLQLEDGPADADILLADSQFTTNVANAFVFDNNGNTGQINFQLDNNDFDNSSVLDAAAVITMGAGTLDATIGDDNNGGAGNSFSNNGAGTVKFQLVAEATSTVNVLYNGNTHDTVAGQFEFDNTAGVTFNVFDLDNSDGDFTNSVSPTLTGGPFTEINTAPQTPSF</sequence>
<reference evidence="3 4" key="1">
    <citation type="submission" date="2019-02" db="EMBL/GenBank/DDBJ databases">
        <title>Deep-cultivation of Planctomycetes and their phenomic and genomic characterization uncovers novel biology.</title>
        <authorList>
            <person name="Wiegand S."/>
            <person name="Jogler M."/>
            <person name="Boedeker C."/>
            <person name="Pinto D."/>
            <person name="Vollmers J."/>
            <person name="Rivas-Marin E."/>
            <person name="Kohn T."/>
            <person name="Peeters S.H."/>
            <person name="Heuer A."/>
            <person name="Rast P."/>
            <person name="Oberbeckmann S."/>
            <person name="Bunk B."/>
            <person name="Jeske O."/>
            <person name="Meyerdierks A."/>
            <person name="Storesund J.E."/>
            <person name="Kallscheuer N."/>
            <person name="Luecker S."/>
            <person name="Lage O.M."/>
            <person name="Pohl T."/>
            <person name="Merkel B.J."/>
            <person name="Hornburger P."/>
            <person name="Mueller R.-W."/>
            <person name="Bruemmer F."/>
            <person name="Labrenz M."/>
            <person name="Spormann A.M."/>
            <person name="Op Den Camp H."/>
            <person name="Overmann J."/>
            <person name="Amann R."/>
            <person name="Jetten M.S.M."/>
            <person name="Mascher T."/>
            <person name="Medema M.H."/>
            <person name="Devos D.P."/>
            <person name="Kaster A.-K."/>
            <person name="Ovreas L."/>
            <person name="Rohde M."/>
            <person name="Galperin M.Y."/>
            <person name="Jogler C."/>
        </authorList>
    </citation>
    <scope>NUCLEOTIDE SEQUENCE [LARGE SCALE GENOMIC DNA]</scope>
    <source>
        <strain evidence="3 4">Pla123a</strain>
    </source>
</reference>
<evidence type="ECO:0000256" key="1">
    <source>
        <dbReference type="SAM" id="MobiDB-lite"/>
    </source>
</evidence>
<evidence type="ECO:0008006" key="5">
    <source>
        <dbReference type="Google" id="ProtNLM"/>
    </source>
</evidence>
<feature type="signal peptide" evidence="2">
    <location>
        <begin position="1"/>
        <end position="23"/>
    </location>
</feature>
<dbReference type="Proteomes" id="UP000318478">
    <property type="component" value="Unassembled WGS sequence"/>
</dbReference>
<evidence type="ECO:0000313" key="4">
    <source>
        <dbReference type="Proteomes" id="UP000318478"/>
    </source>
</evidence>
<dbReference type="Gene3D" id="2.40.160.160">
    <property type="entry name" value="Inverse autotransporter, beta-domain"/>
    <property type="match status" value="1"/>
</dbReference>
<evidence type="ECO:0000313" key="3">
    <source>
        <dbReference type="EMBL" id="TWT67669.1"/>
    </source>
</evidence>